<reference evidence="3" key="2">
    <citation type="submission" date="2020-09" db="EMBL/GenBank/DDBJ databases">
        <authorList>
            <person name="Luo X."/>
        </authorList>
    </citation>
    <scope>NUCLEOTIDE SEQUENCE</scope>
    <source>
        <strain evidence="3">TRM S81-3</strain>
    </source>
</reference>
<evidence type="ECO:0000313" key="3">
    <source>
        <dbReference type="EMBL" id="MBD0422227.1"/>
    </source>
</evidence>
<feature type="transmembrane region" description="Helical" evidence="2">
    <location>
        <begin position="215"/>
        <end position="234"/>
    </location>
</feature>
<keyword evidence="2" id="KW-0812">Transmembrane</keyword>
<sequence length="428" mass="43856">MPSSPAARCWFPAAAAVSTAGWGANQFTPLAAVYRTQQHWPALPVAAMFTTYLLGLLPGLLLGGPAANRLGRRRVVRPALVLSAAASGLLATAALSQSAVYVSRLATGVAAGVVLTAGTTWLRELSAHPAAGVRRATYATGGGFAAGALTAGAVAERLPHPTVLPCLVHSLLALLALAATRRVPETAPSPRGTWAQTLTASPYRAAVRHPRFTRVVLPASPAVFTASTVAYVVLPSLVADRVPDHAPVFSGLVTALTLGVGVAVQPLADRMDHAGSARATLAAMAAVIGGLLVSACAAHLDSARLVLAAAALLGAGYGLTLSSGLREIERLAPPAVLPSAASLYHGATYSGFLTPLLLAVTAGAASYPALLTGLAAVGLLCLVITARYSRRHLPPTAAGCAEPWHRADHVIPKPPERRSEERSRPWGE</sequence>
<feature type="transmembrane region" description="Helical" evidence="2">
    <location>
        <begin position="280"/>
        <end position="300"/>
    </location>
</feature>
<evidence type="ECO:0000256" key="2">
    <source>
        <dbReference type="SAM" id="Phobius"/>
    </source>
</evidence>
<comment type="caution">
    <text evidence="3">The sequence shown here is derived from an EMBL/GenBank/DDBJ whole genome shotgun (WGS) entry which is preliminary data.</text>
</comment>
<dbReference type="AlphaFoldDB" id="A0A926QTM8"/>
<dbReference type="PANTHER" id="PTHR23521">
    <property type="entry name" value="TRANSPORTER MFS SUPERFAMILY"/>
    <property type="match status" value="1"/>
</dbReference>
<dbReference type="Pfam" id="PF07690">
    <property type="entry name" value="MFS_1"/>
    <property type="match status" value="1"/>
</dbReference>
<feature type="region of interest" description="Disordered" evidence="1">
    <location>
        <begin position="409"/>
        <end position="428"/>
    </location>
</feature>
<dbReference type="RefSeq" id="WP_188183205.1">
    <property type="nucleotide sequence ID" value="NZ_JACVQF010000209.1"/>
</dbReference>
<dbReference type="EMBL" id="JACVQF010000209">
    <property type="protein sequence ID" value="MBD0422227.1"/>
    <property type="molecule type" value="Genomic_DNA"/>
</dbReference>
<keyword evidence="2" id="KW-1133">Transmembrane helix</keyword>
<dbReference type="GO" id="GO:0005886">
    <property type="term" value="C:plasma membrane"/>
    <property type="evidence" value="ECO:0007669"/>
    <property type="project" value="TreeGrafter"/>
</dbReference>
<feature type="transmembrane region" description="Helical" evidence="2">
    <location>
        <begin position="75"/>
        <end position="95"/>
    </location>
</feature>
<keyword evidence="4" id="KW-1185">Reference proteome</keyword>
<proteinExistence type="predicted"/>
<feature type="transmembrane region" description="Helical" evidence="2">
    <location>
        <begin position="306"/>
        <end position="325"/>
    </location>
</feature>
<dbReference type="Proteomes" id="UP000621210">
    <property type="component" value="Unassembled WGS sequence"/>
</dbReference>
<name>A0A926QTM8_9ACTN</name>
<evidence type="ECO:0000256" key="1">
    <source>
        <dbReference type="SAM" id="MobiDB-lite"/>
    </source>
</evidence>
<evidence type="ECO:0000313" key="4">
    <source>
        <dbReference type="Proteomes" id="UP000621210"/>
    </source>
</evidence>
<feature type="transmembrane region" description="Helical" evidence="2">
    <location>
        <begin position="246"/>
        <end position="268"/>
    </location>
</feature>
<accession>A0A926QTM8</accession>
<feature type="transmembrane region" description="Helical" evidence="2">
    <location>
        <begin position="101"/>
        <end position="123"/>
    </location>
</feature>
<feature type="transmembrane region" description="Helical" evidence="2">
    <location>
        <begin position="337"/>
        <end position="358"/>
    </location>
</feature>
<dbReference type="GO" id="GO:0022857">
    <property type="term" value="F:transmembrane transporter activity"/>
    <property type="evidence" value="ECO:0007669"/>
    <property type="project" value="InterPro"/>
</dbReference>
<gene>
    <name evidence="3" type="ORF">H0H10_24230</name>
</gene>
<feature type="transmembrane region" description="Helical" evidence="2">
    <location>
        <begin position="39"/>
        <end position="63"/>
    </location>
</feature>
<keyword evidence="2" id="KW-0472">Membrane</keyword>
<organism evidence="3 4">
    <name type="scientific">Streptomyces griseicoloratus</name>
    <dbReference type="NCBI Taxonomy" id="2752516"/>
    <lineage>
        <taxon>Bacteria</taxon>
        <taxon>Bacillati</taxon>
        <taxon>Actinomycetota</taxon>
        <taxon>Actinomycetes</taxon>
        <taxon>Kitasatosporales</taxon>
        <taxon>Streptomycetaceae</taxon>
        <taxon>Streptomyces</taxon>
    </lineage>
</organism>
<dbReference type="PANTHER" id="PTHR23521:SF3">
    <property type="entry name" value="MFS TRANSPORTER"/>
    <property type="match status" value="1"/>
</dbReference>
<protein>
    <submittedName>
        <fullName evidence="3">MFS transporter</fullName>
    </submittedName>
</protein>
<dbReference type="Gene3D" id="1.20.1250.20">
    <property type="entry name" value="MFS general substrate transporter like domains"/>
    <property type="match status" value="1"/>
</dbReference>
<feature type="transmembrane region" description="Helical" evidence="2">
    <location>
        <begin position="364"/>
        <end position="384"/>
    </location>
</feature>
<dbReference type="InterPro" id="IPR036259">
    <property type="entry name" value="MFS_trans_sf"/>
</dbReference>
<dbReference type="InterPro" id="IPR011701">
    <property type="entry name" value="MFS"/>
</dbReference>
<dbReference type="SUPFAM" id="SSF103473">
    <property type="entry name" value="MFS general substrate transporter"/>
    <property type="match status" value="1"/>
</dbReference>
<reference evidence="3" key="1">
    <citation type="submission" date="2020-09" db="EMBL/GenBank/DDBJ databases">
        <title>Streptomyces grisecoloratus sp. nov., isolated from cotton soil.</title>
        <authorList>
            <person name="Xing L."/>
        </authorList>
    </citation>
    <scope>NUCLEOTIDE SEQUENCE</scope>
    <source>
        <strain evidence="3">TRM S81-3</strain>
    </source>
</reference>